<comment type="caution">
    <text evidence="1">The sequence shown here is derived from an EMBL/GenBank/DDBJ whole genome shotgun (WGS) entry which is preliminary data.</text>
</comment>
<keyword evidence="2" id="KW-1185">Reference proteome</keyword>
<reference evidence="1" key="2">
    <citation type="submission" date="2021-05" db="EMBL/GenBank/DDBJ databases">
        <authorList>
            <person name="Pain A."/>
        </authorList>
    </citation>
    <scope>NUCLEOTIDE SEQUENCE</scope>
    <source>
        <strain evidence="1">1802A</strain>
    </source>
</reference>
<name>A0AAD9GH27_BABDI</name>
<dbReference type="Proteomes" id="UP001195914">
    <property type="component" value="Unassembled WGS sequence"/>
</dbReference>
<proteinExistence type="predicted"/>
<sequence length="426" mass="46106">MSEQEGQCNFQEPGTLKDILELLDKLKDAYGISGAVLLKLEGEVEKYFNVTEDSYGLTSSLGGVFTKAILIRKSILKNPSYETYSHISGGHTDCALKVAEALKKCLPKAYAALYYLYFMGDKTFNGNKGWESNKCDETRNIFYKWLTDDSHYGKTPGLLKRGFPEETSSLTSNTAETVADELKSAVSLNIQGDDGSLQNVLCGFMFVCSWDPALTGHACLFLSTFCSMVSQGSEDLFPVPYKDHSGAFKDVCKGLKTSLEPFIDGSSGLSAVCQRNTNLFNDLWDDGKFDKYCDWLKRNLHHIIEALQDMAQDCPDWDLSSLQSASSAGPFKYGFVFSNSSWTSGSSSKSKLQGYISKLTGEDSGSLGKFISFLFNPSTPSSAGATAGGVVTGLFGAGGLGAGAAYATNAFGFQNLVTGLISSFLK</sequence>
<accession>A0AAD9GH27</accession>
<dbReference type="AlphaFoldDB" id="A0AAD9GH27"/>
<reference evidence="1" key="1">
    <citation type="journal article" date="2014" name="Nucleic Acids Res.">
        <title>The evolutionary dynamics of variant antigen genes in Babesia reveal a history of genomic innovation underlying host-parasite interaction.</title>
        <authorList>
            <person name="Jackson A.P."/>
            <person name="Otto T.D."/>
            <person name="Darby A."/>
            <person name="Ramaprasad A."/>
            <person name="Xia D."/>
            <person name="Echaide I.E."/>
            <person name="Farber M."/>
            <person name="Gahlot S."/>
            <person name="Gamble J."/>
            <person name="Gupta D."/>
            <person name="Gupta Y."/>
            <person name="Jackson L."/>
            <person name="Malandrin L."/>
            <person name="Malas T.B."/>
            <person name="Moussa E."/>
            <person name="Nair M."/>
            <person name="Reid A.J."/>
            <person name="Sanders M."/>
            <person name="Sharma J."/>
            <person name="Tracey A."/>
            <person name="Quail M.A."/>
            <person name="Weir W."/>
            <person name="Wastling J.M."/>
            <person name="Hall N."/>
            <person name="Willadsen P."/>
            <person name="Lingelbach K."/>
            <person name="Shiels B."/>
            <person name="Tait A."/>
            <person name="Berriman M."/>
            <person name="Allred D.R."/>
            <person name="Pain A."/>
        </authorList>
    </citation>
    <scope>NUCLEOTIDE SEQUENCE</scope>
    <source>
        <strain evidence="1">1802A</strain>
    </source>
</reference>
<evidence type="ECO:0000313" key="2">
    <source>
        <dbReference type="Proteomes" id="UP001195914"/>
    </source>
</evidence>
<dbReference type="EMBL" id="JAHBMH010000025">
    <property type="protein sequence ID" value="KAK1937983.1"/>
    <property type="molecule type" value="Genomic_DNA"/>
</dbReference>
<evidence type="ECO:0000313" key="1">
    <source>
        <dbReference type="EMBL" id="KAK1937983.1"/>
    </source>
</evidence>
<organism evidence="1 2">
    <name type="scientific">Babesia divergens</name>
    <dbReference type="NCBI Taxonomy" id="32595"/>
    <lineage>
        <taxon>Eukaryota</taxon>
        <taxon>Sar</taxon>
        <taxon>Alveolata</taxon>
        <taxon>Apicomplexa</taxon>
        <taxon>Aconoidasida</taxon>
        <taxon>Piroplasmida</taxon>
        <taxon>Babesiidae</taxon>
        <taxon>Babesia</taxon>
    </lineage>
</organism>
<protein>
    <submittedName>
        <fullName evidence="1">RIBOSOME BINDING PROTEIN-1</fullName>
    </submittedName>
</protein>
<gene>
    <name evidence="1" type="ORF">X943_001613</name>
</gene>